<feature type="transmembrane region" description="Helical" evidence="2">
    <location>
        <begin position="875"/>
        <end position="895"/>
    </location>
</feature>
<name>A0AAF3EFC1_9BILA</name>
<dbReference type="Pfam" id="PF09746">
    <property type="entry name" value="Membralin"/>
    <property type="match status" value="1"/>
</dbReference>
<evidence type="ECO:0008006" key="5">
    <source>
        <dbReference type="Google" id="ProtNLM"/>
    </source>
</evidence>
<keyword evidence="2" id="KW-0472">Membrane</keyword>
<evidence type="ECO:0000313" key="3">
    <source>
        <dbReference type="Proteomes" id="UP000887575"/>
    </source>
</evidence>
<sequence length="1057" mass="120634">MGTDKERSIEVERDWDGTKKPYLFKELDSLKLAYFVEREVFEKQEAVVNRVNDRAAKSTFGIPVMSKLMHKEEINAYLNQMVEPLIEEAIHAKTNRNKRTAKALGTRCVDIVLALGQTQRAIRINKKLNFYHDMLDVWTKAETKGGFGDEAVVDWASVGKRPATLCLANVAFGDYLGPRALQKHLSYYAEMINVQDAFIIATRRLGWEHPLTLNLFNRWKTDAAPPKNDTKPTQIVNKDSVAPNDTGNAQHEPTSKEAPPLEEVSSQKMTPDVKPPTLYAVCDSQQPAYHGPLIDTFKASHPIQNGSDDRCSPLSIFSSDRMIPVPHPDIFAGPPPPLQSNDVRLAYVKPQVPCTVVPNIQSKKPLKYFEEGPFNLDSTPIQKAVVDDLNEGPSNRPTSLPTSQAQLIQELAGVYLPNDPNTTARIQEPRQNVQNLQNNNHFGVMRDRLFHALLVKLALGYHRRVSRFWRRTIECVALLAAVFSLAVLLFVHLMFSRSSTTCLDHIKEIWPKDGVLRVEIIHNLDVLEAKEKWINQMQEWHKSQMVEPRSCAFNPAHVFLYGPDVIPAEIRALGYHGRSSQTVVHEPPPNETEDSLLNYFLRPYPETMEKMRDDVDLDVEEVRDDEEHEYEMGSDQWLAMLEEEYDKKIDEEKRPGYVYVAEYSLLYGLLRLPPDYRLKHSIPQMTIRIDADSTCFGTQNWRNLLLSTVGYEESIISSLRQLAKKEKDTGYLHDLRTNEHYHFVTIVTGKQSYVIAFCILLIFTFAISMLLRFSHHQIFLFIVELLHMFEVNQTIVFPAAPLLTVILALVGMEAIMSEMFSDTTTAFYVILIVWMADQFDAICCHTPISKRYWLRFFYLYQFFFYAYQYRFGGQHGTLALITTTAFTLHSMIYFLHHYEIPLILYQDSLQRILSDVQHNPRPETATGNGDPTAPTATPHRLILHLHQLRLIRRNNLPVQHVNPPTLTTGMAAATETRQTEMVQILPTSDGGAMGIAEPMPMETEAPIAQQDELFEETAQNESSHAFSDDSFELIRDVSNRVADELVNSVFRDVVEGS</sequence>
<dbReference type="GO" id="GO:0034976">
    <property type="term" value="P:response to endoplasmic reticulum stress"/>
    <property type="evidence" value="ECO:0007669"/>
    <property type="project" value="TreeGrafter"/>
</dbReference>
<proteinExistence type="predicted"/>
<dbReference type="PANTHER" id="PTHR21650">
    <property type="entry name" value="MEMBRALIN/KINETOCHORE PROTEIN NUF2"/>
    <property type="match status" value="1"/>
</dbReference>
<keyword evidence="2" id="KW-0812">Transmembrane</keyword>
<feature type="compositionally biased region" description="Polar residues" evidence="1">
    <location>
        <begin position="231"/>
        <end position="252"/>
    </location>
</feature>
<dbReference type="Proteomes" id="UP000887575">
    <property type="component" value="Unassembled WGS sequence"/>
</dbReference>
<dbReference type="AlphaFoldDB" id="A0AAF3EFC1"/>
<dbReference type="InterPro" id="IPR019144">
    <property type="entry name" value="Membralin"/>
</dbReference>
<keyword evidence="3" id="KW-1185">Reference proteome</keyword>
<evidence type="ECO:0000313" key="4">
    <source>
        <dbReference type="WBParaSite" id="MBELARI_LOCUS12649"/>
    </source>
</evidence>
<evidence type="ECO:0000256" key="1">
    <source>
        <dbReference type="SAM" id="MobiDB-lite"/>
    </source>
</evidence>
<feature type="transmembrane region" description="Helical" evidence="2">
    <location>
        <begin position="794"/>
        <end position="815"/>
    </location>
</feature>
<feature type="region of interest" description="Disordered" evidence="1">
    <location>
        <begin position="222"/>
        <end position="270"/>
    </location>
</feature>
<dbReference type="GO" id="GO:0005783">
    <property type="term" value="C:endoplasmic reticulum"/>
    <property type="evidence" value="ECO:0007669"/>
    <property type="project" value="TreeGrafter"/>
</dbReference>
<dbReference type="WBParaSite" id="MBELARI_LOCUS12649">
    <property type="protein sequence ID" value="MBELARI_LOCUS12649"/>
    <property type="gene ID" value="MBELARI_LOCUS12649"/>
</dbReference>
<reference evidence="4" key="1">
    <citation type="submission" date="2024-02" db="UniProtKB">
        <authorList>
            <consortium name="WormBaseParasite"/>
        </authorList>
    </citation>
    <scope>IDENTIFICATION</scope>
</reference>
<dbReference type="GO" id="GO:1904294">
    <property type="term" value="P:positive regulation of ERAD pathway"/>
    <property type="evidence" value="ECO:0007669"/>
    <property type="project" value="TreeGrafter"/>
</dbReference>
<organism evidence="3 4">
    <name type="scientific">Mesorhabditis belari</name>
    <dbReference type="NCBI Taxonomy" id="2138241"/>
    <lineage>
        <taxon>Eukaryota</taxon>
        <taxon>Metazoa</taxon>
        <taxon>Ecdysozoa</taxon>
        <taxon>Nematoda</taxon>
        <taxon>Chromadorea</taxon>
        <taxon>Rhabditida</taxon>
        <taxon>Rhabditina</taxon>
        <taxon>Rhabditomorpha</taxon>
        <taxon>Rhabditoidea</taxon>
        <taxon>Rhabditidae</taxon>
        <taxon>Mesorhabditinae</taxon>
        <taxon>Mesorhabditis</taxon>
    </lineage>
</organism>
<protein>
    <recommendedName>
        <fullName evidence="5">Membralin</fullName>
    </recommendedName>
</protein>
<keyword evidence="2" id="KW-1133">Transmembrane helix</keyword>
<feature type="transmembrane region" description="Helical" evidence="2">
    <location>
        <begin position="473"/>
        <end position="495"/>
    </location>
</feature>
<feature type="transmembrane region" description="Helical" evidence="2">
    <location>
        <begin position="753"/>
        <end position="773"/>
    </location>
</feature>
<evidence type="ECO:0000256" key="2">
    <source>
        <dbReference type="SAM" id="Phobius"/>
    </source>
</evidence>
<dbReference type="PANTHER" id="PTHR21650:SF4">
    <property type="entry name" value="MEMBRALIN"/>
    <property type="match status" value="1"/>
</dbReference>
<accession>A0AAF3EFC1</accession>